<sequence length="155" mass="17710">MPEGWDAIKDAPDTLPDALAYYQNEGRVAVNVESAHGCTVGDPEAHYAFRAWHDLIHLEDAEKGTFDLKGEQWCADKHREEIIHRLGYTPEAAWFGALVQIEIVEQNRYFLRTGRWPEDPRAFALRWLKDRGFERPASLGGPINYETACQLQRAA</sequence>
<proteinExistence type="predicted"/>
<protein>
    <submittedName>
        <fullName evidence="1">Uncharacterized protein</fullName>
    </submittedName>
</protein>
<keyword evidence="2" id="KW-1185">Reference proteome</keyword>
<dbReference type="KEGG" id="cna:AB433_04195"/>
<reference evidence="1 2" key="1">
    <citation type="submission" date="2015-06" db="EMBL/GenBank/DDBJ databases">
        <authorList>
            <person name="Zeng Y."/>
            <person name="Huang Y."/>
        </authorList>
    </citation>
    <scope>NUCLEOTIDE SEQUENCE [LARGE SCALE GENOMIC DNA]</scope>
    <source>
        <strain evidence="1 2">PQ-2</strain>
    </source>
</reference>
<evidence type="ECO:0000313" key="1">
    <source>
        <dbReference type="EMBL" id="AKM09365.1"/>
    </source>
</evidence>
<accession>A0A0G3XCT2</accession>
<evidence type="ECO:0000313" key="2">
    <source>
        <dbReference type="Proteomes" id="UP000035287"/>
    </source>
</evidence>
<dbReference type="AlphaFoldDB" id="A0A0G3XCT2"/>
<organism evidence="1 2">
    <name type="scientific">Croceicoccus naphthovorans</name>
    <dbReference type="NCBI Taxonomy" id="1348774"/>
    <lineage>
        <taxon>Bacteria</taxon>
        <taxon>Pseudomonadati</taxon>
        <taxon>Pseudomonadota</taxon>
        <taxon>Alphaproteobacteria</taxon>
        <taxon>Sphingomonadales</taxon>
        <taxon>Erythrobacteraceae</taxon>
        <taxon>Croceicoccus</taxon>
    </lineage>
</organism>
<gene>
    <name evidence="1" type="ORF">AB433_04195</name>
</gene>
<dbReference type="Proteomes" id="UP000035287">
    <property type="component" value="Chromosome"/>
</dbReference>
<name>A0A0G3XCT2_9SPHN</name>
<dbReference type="EMBL" id="CP011770">
    <property type="protein sequence ID" value="AKM09365.1"/>
    <property type="molecule type" value="Genomic_DNA"/>
</dbReference>
<dbReference type="PATRIC" id="fig|1348774.3.peg.872"/>